<reference evidence="5 6" key="1">
    <citation type="journal article" date="2010" name="Nature">
        <title>The Ectocarpus genome and the independent evolution of multicellularity in brown algae.</title>
        <authorList>
            <person name="Cock J.M."/>
            <person name="Sterck L."/>
            <person name="Rouze P."/>
            <person name="Scornet D."/>
            <person name="Allen A.E."/>
            <person name="Amoutzias G."/>
            <person name="Anthouard V."/>
            <person name="Artiguenave F."/>
            <person name="Aury J.M."/>
            <person name="Badger J.H."/>
            <person name="Beszteri B."/>
            <person name="Billiau K."/>
            <person name="Bonnet E."/>
            <person name="Bothwell J.H."/>
            <person name="Bowler C."/>
            <person name="Boyen C."/>
            <person name="Brownlee C."/>
            <person name="Carrano C.J."/>
            <person name="Charrier B."/>
            <person name="Cho G.Y."/>
            <person name="Coelho S.M."/>
            <person name="Collen J."/>
            <person name="Corre E."/>
            <person name="Da Silva C."/>
            <person name="Delage L."/>
            <person name="Delaroque N."/>
            <person name="Dittami S.M."/>
            <person name="Doulbeau S."/>
            <person name="Elias M."/>
            <person name="Farnham G."/>
            <person name="Gachon C.M."/>
            <person name="Gschloessl B."/>
            <person name="Heesch S."/>
            <person name="Jabbari K."/>
            <person name="Jubin C."/>
            <person name="Kawai H."/>
            <person name="Kimura K."/>
            <person name="Kloareg B."/>
            <person name="Kupper F.C."/>
            <person name="Lang D."/>
            <person name="Le Bail A."/>
            <person name="Leblanc C."/>
            <person name="Lerouge P."/>
            <person name="Lohr M."/>
            <person name="Lopez P.J."/>
            <person name="Martens C."/>
            <person name="Maumus F."/>
            <person name="Michel G."/>
            <person name="Miranda-Saavedra D."/>
            <person name="Morales J."/>
            <person name="Moreau H."/>
            <person name="Motomura T."/>
            <person name="Nagasato C."/>
            <person name="Napoli C.A."/>
            <person name="Nelson D.R."/>
            <person name="Nyvall-Collen P."/>
            <person name="Peters A.F."/>
            <person name="Pommier C."/>
            <person name="Potin P."/>
            <person name="Poulain J."/>
            <person name="Quesneville H."/>
            <person name="Read B."/>
            <person name="Rensing S.A."/>
            <person name="Ritter A."/>
            <person name="Rousvoal S."/>
            <person name="Samanta M."/>
            <person name="Samson G."/>
            <person name="Schroeder D.C."/>
            <person name="Segurens B."/>
            <person name="Strittmatter M."/>
            <person name="Tonon T."/>
            <person name="Tregear J.W."/>
            <person name="Valentin K."/>
            <person name="von Dassow P."/>
            <person name="Yamagishi T."/>
            <person name="Van de Peer Y."/>
            <person name="Wincker P."/>
        </authorList>
    </citation>
    <scope>NUCLEOTIDE SEQUENCE [LARGE SCALE GENOMIC DNA]</scope>
    <source>
        <strain evidence="6">Ec32 / CCAP1310/4</strain>
    </source>
</reference>
<sequence>MATAPAEWKSDTRYSLRELERWADQGHRKPLDDLFRAWRGIQELPPDDPNSYWAIAGYHGIPLAPFDPDQPHLPPPFAWWGGFCHHGNVLFPMWHRAYVHHLENALRTQVPDVTMAYWDKGSKDSRNYGMPASLTDEFIKLDGEVVRNPLQRFTFPVDIESSAQFQSPTKPSVADFSKRAGTHTVRYPMSTFYASKAEKVAAAGKAHNAAIRKRYPRYEDQLRALNLNVRLALVGDAQDDLSVDCDGTADGETYARLGRCLEAPNFNILSNNNSTGKWYTSVEQPHDEIHLAIGGQDHQPIKTEVPETYDKNGDLSKSTKAVVAQIMGSNGDMGENETAAFDPVFFFHHCNIDRMIWIWQKKWGKTAEGSIEIDPSDMEGTYGQSPSGQGGTRTIPGTTKLTMDTPLHPFKLPSGEYVTSRDVVDLRSQLGRGYSLGSFDKVEWPSEVIEKPGPEVILSVMNINKASFLGSFRVIVSHEDPASGTVTPVASVSVLSRWNLKRCKNCQIHLSRDVHVDITSVKRRFSLQEDITKHIYTVDFVDRSSSDKRRVVASGRYVDGEWKLLVGREKVESVRIEIDERD</sequence>
<keyword evidence="1" id="KW-0479">Metal-binding</keyword>
<dbReference type="AlphaFoldDB" id="D7FJB5"/>
<proteinExistence type="predicted"/>
<dbReference type="PANTHER" id="PTHR11474">
    <property type="entry name" value="TYROSINASE FAMILY MEMBER"/>
    <property type="match status" value="1"/>
</dbReference>
<protein>
    <submittedName>
        <fullName evidence="5">Monophenol Monooxygenase</fullName>
        <ecNumber evidence="5">1.14.18.1</ecNumber>
    </submittedName>
</protein>
<evidence type="ECO:0000259" key="4">
    <source>
        <dbReference type="PROSITE" id="PS00498"/>
    </source>
</evidence>
<name>D7FJB5_ECTSI</name>
<evidence type="ECO:0000313" key="6">
    <source>
        <dbReference type="Proteomes" id="UP000002630"/>
    </source>
</evidence>
<dbReference type="GO" id="GO:0004503">
    <property type="term" value="F:tyrosinase activity"/>
    <property type="evidence" value="ECO:0007669"/>
    <property type="project" value="UniProtKB-EC"/>
</dbReference>
<feature type="domain" description="Tyrosinase copper-binding" evidence="4">
    <location>
        <begin position="342"/>
        <end position="353"/>
    </location>
</feature>
<dbReference type="InterPro" id="IPR002227">
    <property type="entry name" value="Tyrosinase_Cu-bd"/>
</dbReference>
<dbReference type="InterPro" id="IPR050316">
    <property type="entry name" value="Tyrosinase/Hemocyanin"/>
</dbReference>
<dbReference type="PROSITE" id="PS00498">
    <property type="entry name" value="TYROSINASE_2"/>
    <property type="match status" value="1"/>
</dbReference>
<dbReference type="EC" id="1.14.18.1" evidence="5"/>
<organism evidence="5 6">
    <name type="scientific">Ectocarpus siliculosus</name>
    <name type="common">Brown alga</name>
    <name type="synonym">Conferva siliculosa</name>
    <dbReference type="NCBI Taxonomy" id="2880"/>
    <lineage>
        <taxon>Eukaryota</taxon>
        <taxon>Sar</taxon>
        <taxon>Stramenopiles</taxon>
        <taxon>Ochrophyta</taxon>
        <taxon>PX clade</taxon>
        <taxon>Phaeophyceae</taxon>
        <taxon>Ectocarpales</taxon>
        <taxon>Ectocarpaceae</taxon>
        <taxon>Ectocarpus</taxon>
    </lineage>
</organism>
<dbReference type="eggNOG" id="ENOG502RXVS">
    <property type="taxonomic scope" value="Eukaryota"/>
</dbReference>
<dbReference type="InParanoid" id="D7FJB5"/>
<dbReference type="Proteomes" id="UP000002630">
    <property type="component" value="Linkage Group LG26"/>
</dbReference>
<evidence type="ECO:0000313" key="5">
    <source>
        <dbReference type="EMBL" id="CBJ29021.1"/>
    </source>
</evidence>
<dbReference type="Pfam" id="PF00264">
    <property type="entry name" value="Tyrosinase"/>
    <property type="match status" value="1"/>
</dbReference>
<keyword evidence="5" id="KW-0503">Monooxygenase</keyword>
<keyword evidence="5" id="KW-0560">Oxidoreductase</keyword>
<feature type="domain" description="Tyrosinase copper-binding" evidence="3">
    <location>
        <begin position="85"/>
        <end position="103"/>
    </location>
</feature>
<dbReference type="EMBL" id="FN647939">
    <property type="protein sequence ID" value="CBJ29021.1"/>
    <property type="molecule type" value="Genomic_DNA"/>
</dbReference>
<dbReference type="SUPFAM" id="SSF48056">
    <property type="entry name" value="Di-copper centre-containing domain"/>
    <property type="match status" value="1"/>
</dbReference>
<dbReference type="OrthoDB" id="534509at2759"/>
<dbReference type="OMA" id="ANCQTHL"/>
<dbReference type="EMBL" id="FN649751">
    <property type="protein sequence ID" value="CBJ29021.1"/>
    <property type="molecule type" value="Genomic_DNA"/>
</dbReference>
<gene>
    <name evidence="5" type="ORF">Esi_0130_0065</name>
</gene>
<dbReference type="PANTHER" id="PTHR11474:SF76">
    <property type="entry name" value="SHKT DOMAIN-CONTAINING PROTEIN"/>
    <property type="match status" value="1"/>
</dbReference>
<evidence type="ECO:0000259" key="3">
    <source>
        <dbReference type="PROSITE" id="PS00497"/>
    </source>
</evidence>
<dbReference type="PROSITE" id="PS00497">
    <property type="entry name" value="TYROSINASE_1"/>
    <property type="match status" value="1"/>
</dbReference>
<keyword evidence="2" id="KW-0186">Copper</keyword>
<dbReference type="Gene3D" id="1.10.1280.10">
    <property type="entry name" value="Di-copper center containing domain from catechol oxidase"/>
    <property type="match status" value="1"/>
</dbReference>
<dbReference type="InterPro" id="IPR008922">
    <property type="entry name" value="Di-copper_centre_dom_sf"/>
</dbReference>
<evidence type="ECO:0000256" key="2">
    <source>
        <dbReference type="ARBA" id="ARBA00023008"/>
    </source>
</evidence>
<dbReference type="STRING" id="2880.D7FJB5"/>
<accession>D7FJB5</accession>
<dbReference type="GO" id="GO:0046872">
    <property type="term" value="F:metal ion binding"/>
    <property type="evidence" value="ECO:0007669"/>
    <property type="project" value="UniProtKB-KW"/>
</dbReference>
<dbReference type="PRINTS" id="PR00092">
    <property type="entry name" value="TYROSINASE"/>
</dbReference>
<evidence type="ECO:0000256" key="1">
    <source>
        <dbReference type="ARBA" id="ARBA00022723"/>
    </source>
</evidence>
<keyword evidence="6" id="KW-1185">Reference proteome</keyword>